<dbReference type="Gene3D" id="1.20.5.110">
    <property type="match status" value="1"/>
</dbReference>
<keyword evidence="8" id="KW-0175">Coiled coil</keyword>
<feature type="domain" description="V-SNARE coiled-coil homology" evidence="10">
    <location>
        <begin position="138"/>
        <end position="198"/>
    </location>
</feature>
<accession>A0A8K1CF01</accession>
<organism evidence="11 12">
    <name type="scientific">Pythium oligandrum</name>
    <name type="common">Mycoparasitic fungus</name>
    <dbReference type="NCBI Taxonomy" id="41045"/>
    <lineage>
        <taxon>Eukaryota</taxon>
        <taxon>Sar</taxon>
        <taxon>Stramenopiles</taxon>
        <taxon>Oomycota</taxon>
        <taxon>Peronosporomycetes</taxon>
        <taxon>Pythiales</taxon>
        <taxon>Pythiaceae</taxon>
        <taxon>Pythium</taxon>
    </lineage>
</organism>
<evidence type="ECO:0000256" key="1">
    <source>
        <dbReference type="ARBA" id="ARBA00008025"/>
    </source>
</evidence>
<evidence type="ECO:0000256" key="5">
    <source>
        <dbReference type="ARBA" id="ARBA00023288"/>
    </source>
</evidence>
<protein>
    <submittedName>
        <fullName evidence="11">Uncharacterized protein</fullName>
    </submittedName>
</protein>
<evidence type="ECO:0000313" key="11">
    <source>
        <dbReference type="EMBL" id="TMW61990.1"/>
    </source>
</evidence>
<dbReference type="GO" id="GO:0005794">
    <property type="term" value="C:Golgi apparatus"/>
    <property type="evidence" value="ECO:0007669"/>
    <property type="project" value="TreeGrafter"/>
</dbReference>
<comment type="similarity">
    <text evidence="1">Belongs to the synaptobrevin family.</text>
</comment>
<keyword evidence="12" id="KW-1185">Reference proteome</keyword>
<dbReference type="PANTHER" id="PTHR45806">
    <property type="entry name" value="SYNAPTOBREVIN HOMOLOG YKT6"/>
    <property type="match status" value="1"/>
</dbReference>
<dbReference type="CDD" id="cd14824">
    <property type="entry name" value="Longin"/>
    <property type="match status" value="2"/>
</dbReference>
<dbReference type="Gene3D" id="3.30.450.50">
    <property type="entry name" value="Longin domain"/>
    <property type="match status" value="2"/>
</dbReference>
<keyword evidence="2" id="KW-0488">Methylation</keyword>
<dbReference type="PROSITE" id="PS50859">
    <property type="entry name" value="LONGIN"/>
    <property type="match status" value="2"/>
</dbReference>
<dbReference type="InterPro" id="IPR042855">
    <property type="entry name" value="V_SNARE_CC"/>
</dbReference>
<reference evidence="11" key="1">
    <citation type="submission" date="2019-03" db="EMBL/GenBank/DDBJ databases">
        <title>Long read genome sequence of the mycoparasitic Pythium oligandrum ATCC 38472 isolated from sugarbeet rhizosphere.</title>
        <authorList>
            <person name="Gaulin E."/>
        </authorList>
    </citation>
    <scope>NUCLEOTIDE SEQUENCE</scope>
    <source>
        <strain evidence="11">ATCC 38472_TT</strain>
    </source>
</reference>
<evidence type="ECO:0000259" key="10">
    <source>
        <dbReference type="PROSITE" id="PS50892"/>
    </source>
</evidence>
<dbReference type="Proteomes" id="UP000794436">
    <property type="component" value="Unassembled WGS sequence"/>
</dbReference>
<dbReference type="Pfam" id="PF13774">
    <property type="entry name" value="Longin"/>
    <property type="match status" value="2"/>
</dbReference>
<keyword evidence="6" id="KW-0636">Prenylation</keyword>
<gene>
    <name evidence="11" type="ORF">Poli38472_009483</name>
</gene>
<comment type="subcellular location">
    <subcellularLocation>
        <location evidence="7">Endomembrane system</location>
        <topology evidence="7">Lipid-anchor</topology>
        <orientation evidence="7">Cytoplasmic side</orientation>
    </subcellularLocation>
</comment>
<evidence type="ECO:0000256" key="3">
    <source>
        <dbReference type="ARBA" id="ARBA00023136"/>
    </source>
</evidence>
<dbReference type="EMBL" id="SPLM01000074">
    <property type="protein sequence ID" value="TMW61990.1"/>
    <property type="molecule type" value="Genomic_DNA"/>
</dbReference>
<keyword evidence="3" id="KW-0472">Membrane</keyword>
<dbReference type="InterPro" id="IPR011012">
    <property type="entry name" value="Longin-like_dom_sf"/>
</dbReference>
<evidence type="ECO:0000259" key="9">
    <source>
        <dbReference type="PROSITE" id="PS50859"/>
    </source>
</evidence>
<dbReference type="InterPro" id="IPR010908">
    <property type="entry name" value="Longin_dom"/>
</dbReference>
<dbReference type="SUPFAM" id="SSF58038">
    <property type="entry name" value="SNARE fusion complex"/>
    <property type="match status" value="1"/>
</dbReference>
<feature type="domain" description="Longin" evidence="9">
    <location>
        <begin position="219"/>
        <end position="313"/>
    </location>
</feature>
<dbReference type="PANTHER" id="PTHR45806:SF1">
    <property type="entry name" value="SYNAPTOBREVIN HOMOLOG YKT6"/>
    <property type="match status" value="1"/>
</dbReference>
<feature type="domain" description="Longin" evidence="9">
    <location>
        <begin position="7"/>
        <end position="106"/>
    </location>
</feature>
<dbReference type="SMART" id="SM01270">
    <property type="entry name" value="Longin"/>
    <property type="match status" value="2"/>
</dbReference>
<evidence type="ECO:0000256" key="7">
    <source>
        <dbReference type="ARBA" id="ARBA00046278"/>
    </source>
</evidence>
<evidence type="ECO:0000313" key="12">
    <source>
        <dbReference type="Proteomes" id="UP000794436"/>
    </source>
</evidence>
<keyword evidence="5" id="KW-0449">Lipoprotein</keyword>
<dbReference type="Pfam" id="PF00957">
    <property type="entry name" value="Synaptobrevin"/>
    <property type="match status" value="1"/>
</dbReference>
<dbReference type="GO" id="GO:0006888">
    <property type="term" value="P:endoplasmic reticulum to Golgi vesicle-mediated transport"/>
    <property type="evidence" value="ECO:0007669"/>
    <property type="project" value="TreeGrafter"/>
</dbReference>
<evidence type="ECO:0000256" key="8">
    <source>
        <dbReference type="PROSITE-ProRule" id="PRU00290"/>
    </source>
</evidence>
<evidence type="ECO:0000256" key="4">
    <source>
        <dbReference type="ARBA" id="ARBA00023139"/>
    </source>
</evidence>
<sequence>MKIVSIQLLRQDASGGEPTILSAGYEVSSFGYFQRSGIREMINFFSKTFIKRTPAGQRQSVQHEDYYCHVFVRRDGLSGIVVADQEYPPRVAFALLNKLLDDYDKETRGAWQSAAGPQDWAPLTTALSEYQDPSKADKISAIQKELDETTAVLSKTIDNVLERGEKLDDLVAKSQDLSTQSKVFYKQAKKTNSCCIVIFVLDLLKYQSDAPAMKLFAILLLRQEEHDAESSLLTAAYDPSTSCDLGTTIDSNSKELVKLAAASENRSEQREGYFYHARARTDGLSGVVVADPEYPRHVAFSVLDKLLSDYDKEEWELVMPTRRQERTPVTTALSECQDLSTAIEFSGFQDKRYSIEEDLLLKTIDFDRLFHTPLVRSESQMRALELAAVQFRRQQKPQSWCLVM</sequence>
<dbReference type="GO" id="GO:0005484">
    <property type="term" value="F:SNAP receptor activity"/>
    <property type="evidence" value="ECO:0007669"/>
    <property type="project" value="TreeGrafter"/>
</dbReference>
<keyword evidence="4" id="KW-0564">Palmitate</keyword>
<proteinExistence type="inferred from homology"/>
<dbReference type="OrthoDB" id="27923at2759"/>
<dbReference type="AlphaFoldDB" id="A0A8K1CF01"/>
<comment type="caution">
    <text evidence="11">The sequence shown here is derived from an EMBL/GenBank/DDBJ whole genome shotgun (WGS) entry which is preliminary data.</text>
</comment>
<evidence type="ECO:0000256" key="2">
    <source>
        <dbReference type="ARBA" id="ARBA00022481"/>
    </source>
</evidence>
<dbReference type="SUPFAM" id="SSF64356">
    <property type="entry name" value="SNARE-like"/>
    <property type="match status" value="2"/>
</dbReference>
<evidence type="ECO:0000256" key="6">
    <source>
        <dbReference type="ARBA" id="ARBA00023289"/>
    </source>
</evidence>
<dbReference type="PROSITE" id="PS50892">
    <property type="entry name" value="V_SNARE"/>
    <property type="match status" value="1"/>
</dbReference>
<name>A0A8K1CF01_PYTOL</name>